<evidence type="ECO:0000256" key="4">
    <source>
        <dbReference type="ARBA" id="ARBA00023315"/>
    </source>
</evidence>
<dbReference type="InterPro" id="IPR016181">
    <property type="entry name" value="Acyl_CoA_acyltransferase"/>
</dbReference>
<dbReference type="RefSeq" id="WP_077315699.1">
    <property type="nucleotide sequence ID" value="NZ_AP024887.1"/>
</dbReference>
<organism evidence="7 8">
    <name type="scientific">Vibrio palustris</name>
    <dbReference type="NCBI Taxonomy" id="1918946"/>
    <lineage>
        <taxon>Bacteria</taxon>
        <taxon>Pseudomonadati</taxon>
        <taxon>Pseudomonadota</taxon>
        <taxon>Gammaproteobacteria</taxon>
        <taxon>Vibrionales</taxon>
        <taxon>Vibrionaceae</taxon>
        <taxon>Vibrio</taxon>
    </lineage>
</organism>
<evidence type="ECO:0000313" key="7">
    <source>
        <dbReference type="EMBL" id="SJL85311.1"/>
    </source>
</evidence>
<dbReference type="InterPro" id="IPR006464">
    <property type="entry name" value="AcTrfase_RimI/Ard1"/>
</dbReference>
<evidence type="ECO:0000256" key="3">
    <source>
        <dbReference type="ARBA" id="ARBA00022679"/>
    </source>
</evidence>
<evidence type="ECO:0000256" key="2">
    <source>
        <dbReference type="ARBA" id="ARBA00022490"/>
    </source>
</evidence>
<dbReference type="EC" id="2.3.1.266" evidence="5"/>
<protein>
    <recommendedName>
        <fullName evidence="5">[Ribosomal protein bS18]-alanine N-acetyltransferase</fullName>
        <ecNumber evidence="5">2.3.1.266</ecNumber>
    </recommendedName>
</protein>
<comment type="subcellular location">
    <subcellularLocation>
        <location evidence="5">Cytoplasm</location>
    </subcellularLocation>
</comment>
<gene>
    <name evidence="7" type="primary">bltD</name>
    <name evidence="7" type="ORF">VPAL9027_03346</name>
</gene>
<dbReference type="GO" id="GO:0005737">
    <property type="term" value="C:cytoplasm"/>
    <property type="evidence" value="ECO:0007669"/>
    <property type="project" value="UniProtKB-SubCell"/>
</dbReference>
<name>A0A1R4B8Y8_9VIBR</name>
<reference evidence="7 8" key="1">
    <citation type="submission" date="2017-02" db="EMBL/GenBank/DDBJ databases">
        <authorList>
            <person name="Peterson S.W."/>
        </authorList>
    </citation>
    <scope>NUCLEOTIDE SEQUENCE [LARGE SCALE GENOMIC DNA]</scope>
    <source>
        <strain evidence="7 8">CECT 9027</strain>
    </source>
</reference>
<keyword evidence="3 7" id="KW-0808">Transferase</keyword>
<evidence type="ECO:0000259" key="6">
    <source>
        <dbReference type="PROSITE" id="PS51186"/>
    </source>
</evidence>
<dbReference type="OrthoDB" id="9796919at2"/>
<comment type="similarity">
    <text evidence="1 5">Belongs to the acetyltransferase family. RimI subfamily.</text>
</comment>
<dbReference type="NCBIfam" id="TIGR01575">
    <property type="entry name" value="rimI"/>
    <property type="match status" value="1"/>
</dbReference>
<dbReference type="CDD" id="cd04301">
    <property type="entry name" value="NAT_SF"/>
    <property type="match status" value="1"/>
</dbReference>
<dbReference type="EMBL" id="FUFT01000013">
    <property type="protein sequence ID" value="SJL85311.1"/>
    <property type="molecule type" value="Genomic_DNA"/>
</dbReference>
<keyword evidence="4 7" id="KW-0012">Acyltransferase</keyword>
<dbReference type="Gene3D" id="3.40.630.30">
    <property type="match status" value="1"/>
</dbReference>
<dbReference type="InterPro" id="IPR050680">
    <property type="entry name" value="YpeA/RimI_acetyltransf"/>
</dbReference>
<dbReference type="SUPFAM" id="SSF55729">
    <property type="entry name" value="Acyl-CoA N-acyltransferases (Nat)"/>
    <property type="match status" value="1"/>
</dbReference>
<dbReference type="GO" id="GO:0008999">
    <property type="term" value="F:protein-N-terminal-alanine acetyltransferase activity"/>
    <property type="evidence" value="ECO:0007669"/>
    <property type="project" value="UniProtKB-EC"/>
</dbReference>
<evidence type="ECO:0000313" key="8">
    <source>
        <dbReference type="Proteomes" id="UP000189475"/>
    </source>
</evidence>
<dbReference type="Proteomes" id="UP000189475">
    <property type="component" value="Unassembled WGS sequence"/>
</dbReference>
<dbReference type="AlphaFoldDB" id="A0A1R4B8Y8"/>
<dbReference type="STRING" id="1918946.VPAL9027_03346"/>
<accession>A0A1R4B8Y8</accession>
<dbReference type="PANTHER" id="PTHR43420">
    <property type="entry name" value="ACETYLTRANSFERASE"/>
    <property type="match status" value="1"/>
</dbReference>
<dbReference type="InterPro" id="IPR000182">
    <property type="entry name" value="GNAT_dom"/>
</dbReference>
<evidence type="ECO:0000256" key="1">
    <source>
        <dbReference type="ARBA" id="ARBA00005395"/>
    </source>
</evidence>
<comment type="catalytic activity">
    <reaction evidence="5">
        <text>N-terminal L-alanyl-[ribosomal protein bS18] + acetyl-CoA = N-terminal N(alpha)-acetyl-L-alanyl-[ribosomal protein bS18] + CoA + H(+)</text>
        <dbReference type="Rhea" id="RHEA:43756"/>
        <dbReference type="Rhea" id="RHEA-COMP:10676"/>
        <dbReference type="Rhea" id="RHEA-COMP:10677"/>
        <dbReference type="ChEBI" id="CHEBI:15378"/>
        <dbReference type="ChEBI" id="CHEBI:57287"/>
        <dbReference type="ChEBI" id="CHEBI:57288"/>
        <dbReference type="ChEBI" id="CHEBI:64718"/>
        <dbReference type="ChEBI" id="CHEBI:83683"/>
        <dbReference type="EC" id="2.3.1.266"/>
    </reaction>
</comment>
<sequence length="155" mass="17701">MNIQILPFQDEYIDDIWEIEQKSHAHCWQMMSIFAWQSPMQCNQVLLVDGHVVGYYYAQNVVGEISLLNIAIEPSYQGKGLGRRLLNGLIDAAQQQASTIFLEVRESNVAAIHLYRKVGFIEQGRRKNYYPTETGREAAVIMSYDLSTTETSVHS</sequence>
<dbReference type="Pfam" id="PF00583">
    <property type="entry name" value="Acetyltransf_1"/>
    <property type="match status" value="1"/>
</dbReference>
<proteinExistence type="inferred from homology"/>
<feature type="domain" description="N-acetyltransferase" evidence="6">
    <location>
        <begin position="3"/>
        <end position="147"/>
    </location>
</feature>
<keyword evidence="8" id="KW-1185">Reference proteome</keyword>
<dbReference type="PROSITE" id="PS51186">
    <property type="entry name" value="GNAT"/>
    <property type="match status" value="1"/>
</dbReference>
<keyword evidence="2 5" id="KW-0963">Cytoplasm</keyword>
<evidence type="ECO:0000256" key="5">
    <source>
        <dbReference type="RuleBase" id="RU363094"/>
    </source>
</evidence>
<comment type="function">
    <text evidence="5">Acetylates the N-terminal alanine of ribosomal protein bS18.</text>
</comment>
<dbReference type="PANTHER" id="PTHR43420:SF51">
    <property type="entry name" value="PEPTIDYL-LYSINE N-ACETYLTRANSFERASE YIAC"/>
    <property type="match status" value="1"/>
</dbReference>